<keyword evidence="3" id="KW-0804">Transcription</keyword>
<evidence type="ECO:0000313" key="5">
    <source>
        <dbReference type="EMBL" id="GAA0217148.1"/>
    </source>
</evidence>
<dbReference type="PROSITE" id="PS01124">
    <property type="entry name" value="HTH_ARAC_FAMILY_2"/>
    <property type="match status" value="1"/>
</dbReference>
<evidence type="ECO:0000256" key="2">
    <source>
        <dbReference type="ARBA" id="ARBA00023125"/>
    </source>
</evidence>
<evidence type="ECO:0000256" key="3">
    <source>
        <dbReference type="ARBA" id="ARBA00023163"/>
    </source>
</evidence>
<dbReference type="SMART" id="SM00342">
    <property type="entry name" value="HTH_ARAC"/>
    <property type="match status" value="1"/>
</dbReference>
<keyword evidence="2" id="KW-0238">DNA-binding</keyword>
<dbReference type="EMBL" id="BAAAFN010000004">
    <property type="protein sequence ID" value="GAA0217148.1"/>
    <property type="molecule type" value="Genomic_DNA"/>
</dbReference>
<feature type="domain" description="HTH araC/xylS-type" evidence="4">
    <location>
        <begin position="247"/>
        <end position="348"/>
    </location>
</feature>
<dbReference type="Pfam" id="PF12833">
    <property type="entry name" value="HTH_18"/>
    <property type="match status" value="1"/>
</dbReference>
<dbReference type="PANTHER" id="PTHR46796">
    <property type="entry name" value="HTH-TYPE TRANSCRIPTIONAL ACTIVATOR RHAS-RELATED"/>
    <property type="match status" value="1"/>
</dbReference>
<dbReference type="PANTHER" id="PTHR46796:SF12">
    <property type="entry name" value="HTH-TYPE DNA-BINDING TRANSCRIPTIONAL ACTIVATOR EUTR"/>
    <property type="match status" value="1"/>
</dbReference>
<keyword evidence="1" id="KW-0805">Transcription regulation</keyword>
<gene>
    <name evidence="5" type="ORF">GCM10009125_02640</name>
</gene>
<keyword evidence="6" id="KW-1185">Reference proteome</keyword>
<proteinExistence type="predicted"/>
<evidence type="ECO:0000256" key="1">
    <source>
        <dbReference type="ARBA" id="ARBA00023015"/>
    </source>
</evidence>
<accession>A0ABN0TB42</accession>
<dbReference type="Gene3D" id="1.10.10.60">
    <property type="entry name" value="Homeodomain-like"/>
    <property type="match status" value="1"/>
</dbReference>
<dbReference type="Proteomes" id="UP001501176">
    <property type="component" value="Unassembled WGS sequence"/>
</dbReference>
<dbReference type="InterPro" id="IPR018060">
    <property type="entry name" value="HTH_AraC"/>
</dbReference>
<evidence type="ECO:0000259" key="4">
    <source>
        <dbReference type="PROSITE" id="PS01124"/>
    </source>
</evidence>
<dbReference type="RefSeq" id="WP_343819672.1">
    <property type="nucleotide sequence ID" value="NZ_BAAAFN010000004.1"/>
</dbReference>
<dbReference type="InterPro" id="IPR050204">
    <property type="entry name" value="AraC_XylS_family_regulators"/>
</dbReference>
<evidence type="ECO:0000313" key="6">
    <source>
        <dbReference type="Proteomes" id="UP001501176"/>
    </source>
</evidence>
<dbReference type="SUPFAM" id="SSF46689">
    <property type="entry name" value="Homeodomain-like"/>
    <property type="match status" value="1"/>
</dbReference>
<name>A0ABN0TB42_9BURK</name>
<dbReference type="InterPro" id="IPR009057">
    <property type="entry name" value="Homeodomain-like_sf"/>
</dbReference>
<protein>
    <submittedName>
        <fullName evidence="5">Helix-turn-helix domain-containing protein</fullName>
    </submittedName>
</protein>
<sequence length="353" mass="40004">MPRKSRTVLPAAVTSDIISKVVSTMVTSFAYDTPPSQPAIRRRTRTARDADDHARNLSQWEQSYDQFSSGDFQGRLTELWLPRLQLFQESANQALRQSCAAWRDSLWFGLPAPHQQVSRLDALPIPDHTLLFRPGARQFELNTPQDYNIFGIVLDQDLLREHLTPQDEDISDMLGEGGTLTIEPVLYQRMTQTLGHALFEPLPAGGATAEALQETVLDLLWTAIAQGSRPDPDPHYSRIRHSRQIVQQARELVLAQASHRLSIADICRQLHISRRTLQYSFQTAVGLSPLAYLRILKLNQVRRRLRNAQDFSGRVTQAATTWGFEHLGQFSQDYRHLFGECPSATLKHIPTHG</sequence>
<comment type="caution">
    <text evidence="5">The sequence shown here is derived from an EMBL/GenBank/DDBJ whole genome shotgun (WGS) entry which is preliminary data.</text>
</comment>
<reference evidence="5 6" key="1">
    <citation type="journal article" date="2019" name="Int. J. Syst. Evol. Microbiol.">
        <title>The Global Catalogue of Microorganisms (GCM) 10K type strain sequencing project: providing services to taxonomists for standard genome sequencing and annotation.</title>
        <authorList>
            <consortium name="The Broad Institute Genomics Platform"/>
            <consortium name="The Broad Institute Genome Sequencing Center for Infectious Disease"/>
            <person name="Wu L."/>
            <person name="Ma J."/>
        </authorList>
    </citation>
    <scope>NUCLEOTIDE SEQUENCE [LARGE SCALE GENOMIC DNA]</scope>
    <source>
        <strain evidence="5 6">JCM 16240</strain>
    </source>
</reference>
<organism evidence="5 6">
    <name type="scientific">Castellaniella daejeonensis</name>
    <dbReference type="NCBI Taxonomy" id="659013"/>
    <lineage>
        <taxon>Bacteria</taxon>
        <taxon>Pseudomonadati</taxon>
        <taxon>Pseudomonadota</taxon>
        <taxon>Betaproteobacteria</taxon>
        <taxon>Burkholderiales</taxon>
        <taxon>Alcaligenaceae</taxon>
        <taxon>Castellaniella</taxon>
    </lineage>
</organism>